<organism evidence="3 4">
    <name type="scientific">Halobaculum lipolyticum</name>
    <dbReference type="NCBI Taxonomy" id="3032001"/>
    <lineage>
        <taxon>Archaea</taxon>
        <taxon>Methanobacteriati</taxon>
        <taxon>Methanobacteriota</taxon>
        <taxon>Stenosarchaea group</taxon>
        <taxon>Halobacteria</taxon>
        <taxon>Halobacteriales</taxon>
        <taxon>Haloferacaceae</taxon>
        <taxon>Halobaculum</taxon>
    </lineage>
</organism>
<gene>
    <name evidence="3" type="ORF">ACFQL9_10120</name>
</gene>
<sequence length="312" mass="32786">MSDRAQSEVVGVVAATAVVVAVTATVGLAFVESAAPSDRELTPIGEVDFERAGADLAVVHRGGDALATGRIRFVVAGDPYPAAGVDVDALADGRFEPGERLTVPGALANRSGGVRVLLVHAPTGGVVDDDRLVLPAEATPAPTPTPSPTATATATTTATAEPTPTPAPPDPPTVETFDADGDDDRIAVEVEADTALATLAVRVRDDAGEVVARLDRDDFASAGDDGDDGEYEAAVSVESGEYTVEFVGAADAAGTAAVGATDDTLDDRHVDVDDDRNWWDWWGEWWDGWWDDDEDDGWWGGGDDGNWWDWWW</sequence>
<dbReference type="AlphaFoldDB" id="A0ABD5WHK5"/>
<feature type="compositionally biased region" description="Low complexity" evidence="1">
    <location>
        <begin position="148"/>
        <end position="162"/>
    </location>
</feature>
<keyword evidence="2" id="KW-0472">Membrane</keyword>
<evidence type="ECO:0008006" key="5">
    <source>
        <dbReference type="Google" id="ProtNLM"/>
    </source>
</evidence>
<evidence type="ECO:0000256" key="1">
    <source>
        <dbReference type="SAM" id="MobiDB-lite"/>
    </source>
</evidence>
<dbReference type="RefSeq" id="WP_390210485.1">
    <property type="nucleotide sequence ID" value="NZ_JBHTAH010000007.1"/>
</dbReference>
<keyword evidence="4" id="KW-1185">Reference proteome</keyword>
<reference evidence="3 4" key="1">
    <citation type="journal article" date="2019" name="Int. J. Syst. Evol. Microbiol.">
        <title>The Global Catalogue of Microorganisms (GCM) 10K type strain sequencing project: providing services to taxonomists for standard genome sequencing and annotation.</title>
        <authorList>
            <consortium name="The Broad Institute Genomics Platform"/>
            <consortium name="The Broad Institute Genome Sequencing Center for Infectious Disease"/>
            <person name="Wu L."/>
            <person name="Ma J."/>
        </authorList>
    </citation>
    <scope>NUCLEOTIDE SEQUENCE [LARGE SCALE GENOMIC DNA]</scope>
    <source>
        <strain evidence="3 4">DT31</strain>
    </source>
</reference>
<evidence type="ECO:0000313" key="4">
    <source>
        <dbReference type="Proteomes" id="UP001596461"/>
    </source>
</evidence>
<accession>A0ABD5WHK5</accession>
<evidence type="ECO:0000313" key="3">
    <source>
        <dbReference type="EMBL" id="MFC7069998.1"/>
    </source>
</evidence>
<comment type="caution">
    <text evidence="3">The sequence shown here is derived from an EMBL/GenBank/DDBJ whole genome shotgun (WGS) entry which is preliminary data.</text>
</comment>
<proteinExistence type="predicted"/>
<feature type="transmembrane region" description="Helical" evidence="2">
    <location>
        <begin position="9"/>
        <end position="31"/>
    </location>
</feature>
<dbReference type="Proteomes" id="UP001596461">
    <property type="component" value="Unassembled WGS sequence"/>
</dbReference>
<feature type="compositionally biased region" description="Pro residues" evidence="1">
    <location>
        <begin position="163"/>
        <end position="172"/>
    </location>
</feature>
<evidence type="ECO:0000256" key="2">
    <source>
        <dbReference type="SAM" id="Phobius"/>
    </source>
</evidence>
<feature type="region of interest" description="Disordered" evidence="1">
    <location>
        <begin position="136"/>
        <end position="172"/>
    </location>
</feature>
<name>A0ABD5WHK5_9EURY</name>
<keyword evidence="2" id="KW-0812">Transmembrane</keyword>
<dbReference type="EMBL" id="JBHTAH010000007">
    <property type="protein sequence ID" value="MFC7069998.1"/>
    <property type="molecule type" value="Genomic_DNA"/>
</dbReference>
<protein>
    <recommendedName>
        <fullName evidence="5">Archaeal Type IV pilin N-terminal domain-containing protein</fullName>
    </recommendedName>
</protein>
<keyword evidence="2" id="KW-1133">Transmembrane helix</keyword>